<keyword evidence="3" id="KW-1185">Reference proteome</keyword>
<reference evidence="2 3" key="1">
    <citation type="submission" date="2016-11" db="EMBL/GenBank/DDBJ databases">
        <title>The macronuclear genome of Stentor coeruleus: a giant cell with tiny introns.</title>
        <authorList>
            <person name="Slabodnick M."/>
            <person name="Ruby J.G."/>
            <person name="Reiff S.B."/>
            <person name="Swart E.C."/>
            <person name="Gosai S."/>
            <person name="Prabakaran S."/>
            <person name="Witkowska E."/>
            <person name="Larue G.E."/>
            <person name="Fisher S."/>
            <person name="Freeman R.M."/>
            <person name="Gunawardena J."/>
            <person name="Chu W."/>
            <person name="Stover N.A."/>
            <person name="Gregory B.D."/>
            <person name="Nowacki M."/>
            <person name="Derisi J."/>
            <person name="Roy S.W."/>
            <person name="Marshall W.F."/>
            <person name="Sood P."/>
        </authorList>
    </citation>
    <scope>NUCLEOTIDE SEQUENCE [LARGE SCALE GENOMIC DNA]</scope>
    <source>
        <strain evidence="2">WM001</strain>
    </source>
</reference>
<dbReference type="AlphaFoldDB" id="A0A1R2C422"/>
<comment type="caution">
    <text evidence="2">The sequence shown here is derived from an EMBL/GenBank/DDBJ whole genome shotgun (WGS) entry which is preliminary data.</text>
</comment>
<keyword evidence="1" id="KW-1133">Transmembrane helix</keyword>
<protein>
    <submittedName>
        <fullName evidence="2">Uncharacterized protein</fullName>
    </submittedName>
</protein>
<dbReference type="OrthoDB" id="310148at2759"/>
<accession>A0A1R2C422</accession>
<dbReference type="EMBL" id="MPUH01000292">
    <property type="protein sequence ID" value="OMJ83778.1"/>
    <property type="molecule type" value="Genomic_DNA"/>
</dbReference>
<gene>
    <name evidence="2" type="ORF">SteCoe_15259</name>
</gene>
<sequence length="263" mass="30413">MWLFQKGTALKKWALRLGLIGALSTGIVQVAIKKNKEECIRAWEDLRDTSRPGNKSFGLNYGFKTDLSIEEMLDTGDLLFMEMKCHKTFSAIEMGYCYYIKLKKNIYMSFGSRSSDWDGTGILIRDKLGARVMFFLCHKLYDVDYDEFLRLPFFADIALRRMKTEDPILGSVGSEYRALVHNEYLEQKTGFLPNIVNEADLAVKYWMKTGLLEKLEQGKDRENAKSIEDLDFYIPKGVDGKMVSYSEPIILRTWMSKLDSDNY</sequence>
<evidence type="ECO:0000313" key="3">
    <source>
        <dbReference type="Proteomes" id="UP000187209"/>
    </source>
</evidence>
<dbReference type="Proteomes" id="UP000187209">
    <property type="component" value="Unassembled WGS sequence"/>
</dbReference>
<keyword evidence="1" id="KW-0472">Membrane</keyword>
<feature type="transmembrane region" description="Helical" evidence="1">
    <location>
        <begin position="13"/>
        <end position="32"/>
    </location>
</feature>
<organism evidence="2 3">
    <name type="scientific">Stentor coeruleus</name>
    <dbReference type="NCBI Taxonomy" id="5963"/>
    <lineage>
        <taxon>Eukaryota</taxon>
        <taxon>Sar</taxon>
        <taxon>Alveolata</taxon>
        <taxon>Ciliophora</taxon>
        <taxon>Postciliodesmatophora</taxon>
        <taxon>Heterotrichea</taxon>
        <taxon>Heterotrichida</taxon>
        <taxon>Stentoridae</taxon>
        <taxon>Stentor</taxon>
    </lineage>
</organism>
<name>A0A1R2C422_9CILI</name>
<proteinExistence type="predicted"/>
<evidence type="ECO:0000256" key="1">
    <source>
        <dbReference type="SAM" id="Phobius"/>
    </source>
</evidence>
<evidence type="ECO:0000313" key="2">
    <source>
        <dbReference type="EMBL" id="OMJ83778.1"/>
    </source>
</evidence>
<keyword evidence="1" id="KW-0812">Transmembrane</keyword>